<evidence type="ECO:0000256" key="1">
    <source>
        <dbReference type="ARBA" id="ARBA00001974"/>
    </source>
</evidence>
<evidence type="ECO:0000256" key="3">
    <source>
        <dbReference type="ARBA" id="ARBA00022630"/>
    </source>
</evidence>
<keyword evidence="5" id="KW-0560">Oxidoreductase</keyword>
<evidence type="ECO:0000256" key="4">
    <source>
        <dbReference type="ARBA" id="ARBA00022827"/>
    </source>
</evidence>
<sequence length="599" mass="64175">MTGNSPPHVRFGYDLATIRHRQLPVLASWHVTVLVIEAGGSALSNAVSSNAAAYGEYPGPIMSNPHTFSGMGVAAVAQANSLNWGYRTIPQKYARNETQGIPAGRGIGGSSLVNGMVYSRADSPQIDSWEEAGNTGWNWASLLSYYKKSEHFQNPGTVQIAGGVAYESAVHGFQGPLSTGYTTAMTATANQFPGALNTSYQASGVPFNDDMNGGDMRGFSVIPQTLNTTSGKDVRADSGRSYYYPFTSRTNLNLVDNTRAHKIIWASQNDATGNAVASAVEVTASDGTTQTYQASKEVIVSCGSYASPAFLERSGVGNPKILSSFGIDTKVDLPGVGENLMDQVSSNLTHNLTKSIGFQLGTYATYLNVTDVFGANASDFTTSISNALPGYASAIAAQNNNSTSSEDLLTLLRLQYDDIFQDKIPLLEILHHASGQVLTSEFWGTLPFARGNVHISSADNSALPNINLNYWMFEYDAATMIAAARYLRKLFQEQALQDATIEELHPGLSAIPDDADDQTWETYLKGAYHTAYHGLGSAIMLPKEMGGVVSNHTLVYGTANVRVVDASIIPFQTNGHTQATVYSLAEKASDIIKQDGKLV</sequence>
<reference evidence="10 11" key="1">
    <citation type="submission" date="2019-06" db="EMBL/GenBank/DDBJ databases">
        <title>A chromosomal-level reference genome of Carpinus fangiana (Coryloideae, Betulaceae).</title>
        <authorList>
            <person name="Yang X."/>
            <person name="Wang Z."/>
            <person name="Zhang L."/>
            <person name="Hao G."/>
            <person name="Liu J."/>
            <person name="Yang Y."/>
        </authorList>
    </citation>
    <scope>NUCLEOTIDE SEQUENCE [LARGE SCALE GENOMIC DNA]</scope>
    <source>
        <strain evidence="10">Cfa_2016G</strain>
        <tissue evidence="10">Leaf</tissue>
    </source>
</reference>
<comment type="cofactor">
    <cofactor evidence="1 7">
        <name>FAD</name>
        <dbReference type="ChEBI" id="CHEBI:57692"/>
    </cofactor>
</comment>
<dbReference type="GO" id="GO:0050660">
    <property type="term" value="F:flavin adenine dinucleotide binding"/>
    <property type="evidence" value="ECO:0007669"/>
    <property type="project" value="InterPro"/>
</dbReference>
<evidence type="ECO:0000256" key="5">
    <source>
        <dbReference type="ARBA" id="ARBA00023002"/>
    </source>
</evidence>
<dbReference type="AlphaFoldDB" id="A0A5N6KP86"/>
<gene>
    <name evidence="10" type="ORF">FH972_021328</name>
</gene>
<feature type="active site" description="Proton acceptor" evidence="6">
    <location>
        <position position="576"/>
    </location>
</feature>
<evidence type="ECO:0000313" key="11">
    <source>
        <dbReference type="Proteomes" id="UP000327013"/>
    </source>
</evidence>
<comment type="caution">
    <text evidence="10">The sequence shown here is derived from an EMBL/GenBank/DDBJ whole genome shotgun (WGS) entry which is preliminary data.</text>
</comment>
<dbReference type="InterPro" id="IPR027424">
    <property type="entry name" value="Glucose_Oxidase_domain_2"/>
</dbReference>
<dbReference type="SUPFAM" id="SSF54373">
    <property type="entry name" value="FAD-linked reductases, C-terminal domain"/>
    <property type="match status" value="1"/>
</dbReference>
<keyword evidence="4 7" id="KW-0274">FAD</keyword>
<evidence type="ECO:0000256" key="8">
    <source>
        <dbReference type="RuleBase" id="RU003968"/>
    </source>
</evidence>
<dbReference type="EMBL" id="VIBQ01000009">
    <property type="protein sequence ID" value="KAB8337024.1"/>
    <property type="molecule type" value="Genomic_DNA"/>
</dbReference>
<dbReference type="OrthoDB" id="269227at2759"/>
<feature type="binding site" evidence="7">
    <location>
        <begin position="114"/>
        <end position="117"/>
    </location>
    <ligand>
        <name>FAD</name>
        <dbReference type="ChEBI" id="CHEBI:57692"/>
    </ligand>
</feature>
<keyword evidence="11" id="KW-1185">Reference proteome</keyword>
<accession>A0A5N6KP86</accession>
<dbReference type="Proteomes" id="UP000327013">
    <property type="component" value="Unassembled WGS sequence"/>
</dbReference>
<dbReference type="InterPro" id="IPR000172">
    <property type="entry name" value="GMC_OxRdtase_N"/>
</dbReference>
<proteinExistence type="inferred from homology"/>
<dbReference type="PANTHER" id="PTHR11552:SF201">
    <property type="entry name" value="GLUCOSE-METHANOL-CHOLINE OXIDOREDUCTASE N-TERMINAL DOMAIN-CONTAINING PROTEIN"/>
    <property type="match status" value="1"/>
</dbReference>
<keyword evidence="3 8" id="KW-0285">Flavoprotein</keyword>
<dbReference type="Pfam" id="PF05199">
    <property type="entry name" value="GMC_oxred_C"/>
    <property type="match status" value="1"/>
</dbReference>
<dbReference type="GO" id="GO:0016614">
    <property type="term" value="F:oxidoreductase activity, acting on CH-OH group of donors"/>
    <property type="evidence" value="ECO:0007669"/>
    <property type="project" value="InterPro"/>
</dbReference>
<dbReference type="Gene3D" id="3.30.560.10">
    <property type="entry name" value="Glucose Oxidase, domain 3"/>
    <property type="match status" value="1"/>
</dbReference>
<name>A0A5N6KP86_9ROSI</name>
<evidence type="ECO:0000313" key="10">
    <source>
        <dbReference type="EMBL" id="KAB8337024.1"/>
    </source>
</evidence>
<dbReference type="Gene3D" id="3.50.50.60">
    <property type="entry name" value="FAD/NAD(P)-binding domain"/>
    <property type="match status" value="1"/>
</dbReference>
<protein>
    <recommendedName>
        <fullName evidence="9">Glucose-methanol-choline oxidoreductase N-terminal domain-containing protein</fullName>
    </recommendedName>
</protein>
<dbReference type="SUPFAM" id="SSF51905">
    <property type="entry name" value="FAD/NAD(P)-binding domain"/>
    <property type="match status" value="1"/>
</dbReference>
<organism evidence="10 11">
    <name type="scientific">Carpinus fangiana</name>
    <dbReference type="NCBI Taxonomy" id="176857"/>
    <lineage>
        <taxon>Eukaryota</taxon>
        <taxon>Viridiplantae</taxon>
        <taxon>Streptophyta</taxon>
        <taxon>Embryophyta</taxon>
        <taxon>Tracheophyta</taxon>
        <taxon>Spermatophyta</taxon>
        <taxon>Magnoliopsida</taxon>
        <taxon>eudicotyledons</taxon>
        <taxon>Gunneridae</taxon>
        <taxon>Pentapetalae</taxon>
        <taxon>rosids</taxon>
        <taxon>fabids</taxon>
        <taxon>Fagales</taxon>
        <taxon>Betulaceae</taxon>
        <taxon>Carpinus</taxon>
    </lineage>
</organism>
<dbReference type="PIRSF" id="PIRSF000137">
    <property type="entry name" value="Alcohol_oxidase"/>
    <property type="match status" value="1"/>
</dbReference>
<feature type="domain" description="Glucose-methanol-choline oxidoreductase N-terminal" evidence="9">
    <location>
        <begin position="104"/>
        <end position="127"/>
    </location>
</feature>
<evidence type="ECO:0000256" key="2">
    <source>
        <dbReference type="ARBA" id="ARBA00010790"/>
    </source>
</evidence>
<dbReference type="InterPro" id="IPR036188">
    <property type="entry name" value="FAD/NAD-bd_sf"/>
</dbReference>
<dbReference type="InterPro" id="IPR007867">
    <property type="entry name" value="GMC_OxRtase_C"/>
</dbReference>
<evidence type="ECO:0000256" key="7">
    <source>
        <dbReference type="PIRSR" id="PIRSR000137-2"/>
    </source>
</evidence>
<feature type="active site" description="Proton donor" evidence="6">
    <location>
        <position position="533"/>
    </location>
</feature>
<dbReference type="PROSITE" id="PS00623">
    <property type="entry name" value="GMC_OXRED_1"/>
    <property type="match status" value="1"/>
</dbReference>
<dbReference type="PANTHER" id="PTHR11552">
    <property type="entry name" value="GLUCOSE-METHANOL-CHOLINE GMC OXIDOREDUCTASE"/>
    <property type="match status" value="1"/>
</dbReference>
<comment type="similarity">
    <text evidence="2 8">Belongs to the GMC oxidoreductase family.</text>
</comment>
<dbReference type="Gene3D" id="4.10.450.10">
    <property type="entry name" value="Glucose Oxidase, domain 2"/>
    <property type="match status" value="1"/>
</dbReference>
<dbReference type="InterPro" id="IPR012132">
    <property type="entry name" value="GMC_OxRdtase"/>
</dbReference>
<evidence type="ECO:0000259" key="9">
    <source>
        <dbReference type="PROSITE" id="PS00623"/>
    </source>
</evidence>
<evidence type="ECO:0000256" key="6">
    <source>
        <dbReference type="PIRSR" id="PIRSR000137-1"/>
    </source>
</evidence>
<dbReference type="Pfam" id="PF00732">
    <property type="entry name" value="GMC_oxred_N"/>
    <property type="match status" value="1"/>
</dbReference>